<dbReference type="SMART" id="SM00702">
    <property type="entry name" value="P4Hc"/>
    <property type="match status" value="1"/>
</dbReference>
<dbReference type="Gene3D" id="2.60.120.620">
    <property type="entry name" value="q2cbj1_9rhob like domain"/>
    <property type="match status" value="1"/>
</dbReference>
<keyword evidence="2" id="KW-0479">Metal-binding</keyword>
<name>A0A2P7R8Z7_9GAMM</name>
<keyword evidence="4" id="KW-0223">Dioxygenase</keyword>
<dbReference type="GO" id="GO:0016705">
    <property type="term" value="F:oxidoreductase activity, acting on paired donors, with incorporation or reduction of molecular oxygen"/>
    <property type="evidence" value="ECO:0007669"/>
    <property type="project" value="InterPro"/>
</dbReference>
<reference evidence="8 9" key="1">
    <citation type="submission" date="2018-03" db="EMBL/GenBank/DDBJ databases">
        <title>The draft genome of Zobellella sp. 59N8.</title>
        <authorList>
            <person name="Liu L."/>
            <person name="Li L."/>
            <person name="Zhang X."/>
            <person name="Liang L."/>
            <person name="Wang T."/>
        </authorList>
    </citation>
    <scope>NUCLEOTIDE SEQUENCE [LARGE SCALE GENOMIC DNA]</scope>
    <source>
        <strain evidence="8 9">59N8</strain>
    </source>
</reference>
<organism evidence="8 9">
    <name type="scientific">Zobellella endophytica</name>
    <dbReference type="NCBI Taxonomy" id="2116700"/>
    <lineage>
        <taxon>Bacteria</taxon>
        <taxon>Pseudomonadati</taxon>
        <taxon>Pseudomonadota</taxon>
        <taxon>Gammaproteobacteria</taxon>
        <taxon>Aeromonadales</taxon>
        <taxon>Aeromonadaceae</taxon>
        <taxon>Zobellella</taxon>
    </lineage>
</organism>
<sequence>MQENLLHVGQSAPWFVARTTSNPRFQFNTVAGRHVVLCFFGSAADPLGRDVLGEIDRHRSVFDDVNICFFGVSTDPEDESSGRLAALLPGMRIFWDFDGGVSRLYGAAGEASSSYRRFTLVLDERLRVFAVLPFGERAGNHMLELMRVLSVLPPLAPTWTAVSHAPILIVPRVFEPELCRALIGYYEREGGYESGFMRDIDGKTVQVHDHLHKRRRDQDITDEQLMLACRTRLQYRLLPEVHKAFQFRATRIERYIVACYEAESGGHFRRHRDNTTQGTAHRRFAVSLVLNSGEFEGGQLLFPEFGPQSYSPPAGGAVVFSCSLLHEATPVTRGRRYAFLPFLYDEEAARVREENLHALDRGD</sequence>
<keyword evidence="6" id="KW-0408">Iron</keyword>
<dbReference type="Proteomes" id="UP000240243">
    <property type="component" value="Unassembled WGS sequence"/>
</dbReference>
<dbReference type="InterPro" id="IPR000866">
    <property type="entry name" value="AhpC/TSA"/>
</dbReference>
<evidence type="ECO:0000313" key="8">
    <source>
        <dbReference type="EMBL" id="PSJ46660.1"/>
    </source>
</evidence>
<comment type="caution">
    <text evidence="8">The sequence shown here is derived from an EMBL/GenBank/DDBJ whole genome shotgun (WGS) entry which is preliminary data.</text>
</comment>
<dbReference type="AlphaFoldDB" id="A0A2P7R8Z7"/>
<keyword evidence="5" id="KW-0560">Oxidoreductase</keyword>
<dbReference type="SUPFAM" id="SSF52833">
    <property type="entry name" value="Thioredoxin-like"/>
    <property type="match status" value="1"/>
</dbReference>
<evidence type="ECO:0000256" key="5">
    <source>
        <dbReference type="ARBA" id="ARBA00023002"/>
    </source>
</evidence>
<dbReference type="GO" id="GO:0051213">
    <property type="term" value="F:dioxygenase activity"/>
    <property type="evidence" value="ECO:0007669"/>
    <property type="project" value="UniProtKB-KW"/>
</dbReference>
<dbReference type="EMBL" id="PXYG01000002">
    <property type="protein sequence ID" value="PSJ46660.1"/>
    <property type="molecule type" value="Genomic_DNA"/>
</dbReference>
<dbReference type="RefSeq" id="WP_106729272.1">
    <property type="nucleotide sequence ID" value="NZ_PXYG01000002.1"/>
</dbReference>
<gene>
    <name evidence="8" type="ORF">C7H85_08595</name>
</gene>
<dbReference type="Pfam" id="PF13640">
    <property type="entry name" value="2OG-FeII_Oxy_3"/>
    <property type="match status" value="1"/>
</dbReference>
<dbReference type="GO" id="GO:0005506">
    <property type="term" value="F:iron ion binding"/>
    <property type="evidence" value="ECO:0007669"/>
    <property type="project" value="InterPro"/>
</dbReference>
<evidence type="ECO:0000313" key="9">
    <source>
        <dbReference type="Proteomes" id="UP000240243"/>
    </source>
</evidence>
<evidence type="ECO:0000259" key="7">
    <source>
        <dbReference type="PROSITE" id="PS51471"/>
    </source>
</evidence>
<feature type="domain" description="Fe2OG dioxygenase" evidence="7">
    <location>
        <begin position="251"/>
        <end position="346"/>
    </location>
</feature>
<evidence type="ECO:0000256" key="4">
    <source>
        <dbReference type="ARBA" id="ARBA00022964"/>
    </source>
</evidence>
<keyword evidence="3" id="KW-0847">Vitamin C</keyword>
<dbReference type="Pfam" id="PF00578">
    <property type="entry name" value="AhpC-TSA"/>
    <property type="match status" value="1"/>
</dbReference>
<proteinExistence type="predicted"/>
<accession>A0A2P7R8Z7</accession>
<dbReference type="PROSITE" id="PS51471">
    <property type="entry name" value="FE2OG_OXY"/>
    <property type="match status" value="1"/>
</dbReference>
<protein>
    <submittedName>
        <fullName evidence="8">Peroxiredoxin</fullName>
    </submittedName>
</protein>
<dbReference type="InterPro" id="IPR044862">
    <property type="entry name" value="Pro_4_hyd_alph_FE2OG_OXY"/>
</dbReference>
<dbReference type="InterPro" id="IPR005123">
    <property type="entry name" value="Oxoglu/Fe-dep_dioxygenase_dom"/>
</dbReference>
<evidence type="ECO:0000256" key="1">
    <source>
        <dbReference type="ARBA" id="ARBA00001961"/>
    </source>
</evidence>
<comment type="cofactor">
    <cofactor evidence="1">
        <name>L-ascorbate</name>
        <dbReference type="ChEBI" id="CHEBI:38290"/>
    </cofactor>
</comment>
<dbReference type="InterPro" id="IPR006620">
    <property type="entry name" value="Pro_4_hyd_alph"/>
</dbReference>
<evidence type="ECO:0000256" key="2">
    <source>
        <dbReference type="ARBA" id="ARBA00022723"/>
    </source>
</evidence>
<dbReference type="Gene3D" id="3.40.30.10">
    <property type="entry name" value="Glutaredoxin"/>
    <property type="match status" value="1"/>
</dbReference>
<dbReference type="GO" id="GO:0016209">
    <property type="term" value="F:antioxidant activity"/>
    <property type="evidence" value="ECO:0007669"/>
    <property type="project" value="InterPro"/>
</dbReference>
<dbReference type="GO" id="GO:0031418">
    <property type="term" value="F:L-ascorbic acid binding"/>
    <property type="evidence" value="ECO:0007669"/>
    <property type="project" value="UniProtKB-KW"/>
</dbReference>
<evidence type="ECO:0000256" key="3">
    <source>
        <dbReference type="ARBA" id="ARBA00022896"/>
    </source>
</evidence>
<dbReference type="OrthoDB" id="255432at2"/>
<keyword evidence="9" id="KW-1185">Reference proteome</keyword>
<dbReference type="InterPro" id="IPR036249">
    <property type="entry name" value="Thioredoxin-like_sf"/>
</dbReference>
<evidence type="ECO:0000256" key="6">
    <source>
        <dbReference type="ARBA" id="ARBA00023004"/>
    </source>
</evidence>